<evidence type="ECO:0000256" key="1">
    <source>
        <dbReference type="SAM" id="Phobius"/>
    </source>
</evidence>
<dbReference type="AlphaFoldDB" id="A0A4U0MLR7"/>
<feature type="transmembrane region" description="Helical" evidence="1">
    <location>
        <begin position="59"/>
        <end position="81"/>
    </location>
</feature>
<dbReference type="OrthoDB" id="3872634at2"/>
<protein>
    <submittedName>
        <fullName evidence="2">DUF1453 family protein</fullName>
    </submittedName>
</protein>
<dbReference type="Proteomes" id="UP000308697">
    <property type="component" value="Unassembled WGS sequence"/>
</dbReference>
<keyword evidence="3" id="KW-1185">Reference proteome</keyword>
<dbReference type="RefSeq" id="WP_136744714.1">
    <property type="nucleotide sequence ID" value="NZ_SUMB01000019.1"/>
</dbReference>
<keyword evidence="1" id="KW-0812">Transmembrane</keyword>
<comment type="caution">
    <text evidence="2">The sequence shown here is derived from an EMBL/GenBank/DDBJ whole genome shotgun (WGS) entry which is preliminary data.</text>
</comment>
<keyword evidence="1" id="KW-0472">Membrane</keyword>
<name>A0A4U0MLR7_9ACTN</name>
<dbReference type="EMBL" id="SUMB01000019">
    <property type="protein sequence ID" value="TJZ41587.1"/>
    <property type="molecule type" value="Genomic_DNA"/>
</dbReference>
<proteinExistence type="predicted"/>
<feature type="transmembrane region" description="Helical" evidence="1">
    <location>
        <begin position="101"/>
        <end position="123"/>
    </location>
</feature>
<sequence>MSGSLNTLVTVVVVAMVFIRQFQAQRVTAESKNGWLIPAVLAVMALRKPGLLDSAHHTLSVVLLAAGVAIGLASGAAWAWTSRMWTDDDGGVWTKGGWATAGVWFGGMALRLGLVGIAAALGIHQGTPATMLAVAAMLLTRTGVTTWRAQSLRATYRVPVAG</sequence>
<accession>A0A4U0MLR7</accession>
<reference evidence="2 3" key="1">
    <citation type="submission" date="2019-04" db="EMBL/GenBank/DDBJ databases">
        <title>Streptomyces piniterrae sp. nov., a heliquinomycin-producing actinomycete isolated from rhizosphere soil of Pinus yunnanensis.</title>
        <authorList>
            <person name="Zhuang X."/>
            <person name="Zhao J."/>
        </authorList>
    </citation>
    <scope>NUCLEOTIDE SEQUENCE [LARGE SCALE GENOMIC DNA]</scope>
    <source>
        <strain evidence="3">jys28</strain>
    </source>
</reference>
<feature type="transmembrane region" description="Helical" evidence="1">
    <location>
        <begin position="34"/>
        <end position="52"/>
    </location>
</feature>
<evidence type="ECO:0000313" key="3">
    <source>
        <dbReference type="Proteomes" id="UP000308697"/>
    </source>
</evidence>
<gene>
    <name evidence="2" type="ORF">FCH28_36425</name>
</gene>
<organism evidence="2 3">
    <name type="scientific">Streptomyces piniterrae</name>
    <dbReference type="NCBI Taxonomy" id="2571125"/>
    <lineage>
        <taxon>Bacteria</taxon>
        <taxon>Bacillati</taxon>
        <taxon>Actinomycetota</taxon>
        <taxon>Actinomycetes</taxon>
        <taxon>Kitasatosporales</taxon>
        <taxon>Streptomycetaceae</taxon>
        <taxon>Streptomyces</taxon>
    </lineage>
</organism>
<keyword evidence="1" id="KW-1133">Transmembrane helix</keyword>
<evidence type="ECO:0000313" key="2">
    <source>
        <dbReference type="EMBL" id="TJZ41587.1"/>
    </source>
</evidence>